<dbReference type="InterPro" id="IPR027291">
    <property type="entry name" value="Glyco_hydro_38_N_sf"/>
</dbReference>
<dbReference type="GO" id="GO:0005975">
    <property type="term" value="P:carbohydrate metabolic process"/>
    <property type="evidence" value="ECO:0007669"/>
    <property type="project" value="InterPro"/>
</dbReference>
<dbReference type="KEGG" id="sbal:HUE88_11955"/>
<dbReference type="InterPro" id="IPR004300">
    <property type="entry name" value="Glyco_hydro_57_N"/>
</dbReference>
<dbReference type="EMBL" id="CP054492">
    <property type="protein sequence ID" value="QOY51802.1"/>
    <property type="molecule type" value="Genomic_DNA"/>
</dbReference>
<reference evidence="5 6" key="1">
    <citation type="submission" date="2020-05" db="EMBL/GenBank/DDBJ databases">
        <title>Sulfurimonas marisnigri, sp. nov., and Sulfurimonas baltica, sp. nov., manganese oxide reducing chemolithoautotrophs of the class Epsilonproteobacteria isolated from the pelagic redoxclines of the Black and Baltic Seas and emended description of the genus Sulfurimonas.</title>
        <authorList>
            <person name="Henkel J.V."/>
            <person name="Laudan C."/>
            <person name="Werner J."/>
            <person name="Neu T."/>
            <person name="Plewe S."/>
            <person name="Sproer C."/>
            <person name="Bunk B."/>
            <person name="Schulz-Vogt H.N."/>
        </authorList>
    </citation>
    <scope>NUCLEOTIDE SEQUENCE [LARGE SCALE GENOMIC DNA]</scope>
    <source>
        <strain evidence="5 6">GD2</strain>
    </source>
</reference>
<organism evidence="5 6">
    <name type="scientific">Candidatus Sulfurimonas baltica</name>
    <dbReference type="NCBI Taxonomy" id="2740404"/>
    <lineage>
        <taxon>Bacteria</taxon>
        <taxon>Pseudomonadati</taxon>
        <taxon>Campylobacterota</taxon>
        <taxon>Epsilonproteobacteria</taxon>
        <taxon>Campylobacterales</taxon>
        <taxon>Sulfurimonadaceae</taxon>
        <taxon>Sulfurimonas</taxon>
    </lineage>
</organism>
<dbReference type="RefSeq" id="WP_194369324.1">
    <property type="nucleotide sequence ID" value="NZ_CP054492.1"/>
</dbReference>
<keyword evidence="2 3" id="KW-0119">Carbohydrate metabolism</keyword>
<dbReference type="SUPFAM" id="SSF88713">
    <property type="entry name" value="Glycoside hydrolase/deacetylase"/>
    <property type="match status" value="1"/>
</dbReference>
<sequence>MNISFMWHMHQPDYRDGSGVMQMPWVFLHAIKDYYDMPWMLARHEGLKATFNITPPLIEQLKLYYEEPQKNDRFLNLWMQDLVLLNETDRNWMIKLCKSTPFETMVLALPSYAALHKKEHYNDNELFDMQVLFILSWCGIYLRSSNDLISRLIKKERHYNNEDKRALLHELSKFVSTIFDYYTKLYQDGRISISTTPLNHPILPLLMDMENAVKANHSTKIPKQHTSLEDDAVLQVTRAQALFLETFGFEAEGFWPAEGAVDEKSVALLKECGIKWIATDEAILFKSLGHADRSTLYSPYNYNELCIGFRDHGLSDHIGFTYRYWEANKAADHFISSLSSINKNSPDGTVFIILDGENAWEFFHNNAFDFFDALYTKINNTPWCKTLHMDDVAKLPTKPLNKLAPGSWIHGEFNTWVGHSEKTRGWELIYLTKRDFNHHKTTLDSETKDKITNHFLAAECSDWFWWYGDDHFTEFGTEFDMLFRSHLISIYDLMHIAPPSDLFETIIGDRSSQKFWLRPQSHISPTTNGLHDSFFEWIGCGVVDESKLFSTMDRVRGPVSKILYGQDETSVYFAFNADISQIHECDTIGIIIEPIEFNESVELHAFKSANYEEHFGNIKVEIAAKNMLEIRIDKSSIKTDQIQIRFELTKGGVIIQTLPGFGELEIDLATDYSENWFV</sequence>
<dbReference type="InterPro" id="IPR011330">
    <property type="entry name" value="Glyco_hydro/deAcase_b/a-brl"/>
</dbReference>
<proteinExistence type="inferred from homology"/>
<comment type="similarity">
    <text evidence="1 3">Belongs to the glycosyl hydrolase 57 family.</text>
</comment>
<evidence type="ECO:0000256" key="2">
    <source>
        <dbReference type="ARBA" id="ARBA00023277"/>
    </source>
</evidence>
<evidence type="ECO:0000313" key="6">
    <source>
        <dbReference type="Proteomes" id="UP000593994"/>
    </source>
</evidence>
<protein>
    <submittedName>
        <fullName evidence="5">Glycoside hydrolase</fullName>
    </submittedName>
</protein>
<dbReference type="Pfam" id="PF03065">
    <property type="entry name" value="Glyco_hydro_57"/>
    <property type="match status" value="1"/>
</dbReference>
<dbReference type="PANTHER" id="PTHR36306:SF1">
    <property type="entry name" value="ALPHA-AMYLASE-RELATED"/>
    <property type="match status" value="1"/>
</dbReference>
<dbReference type="Gene3D" id="3.20.110.10">
    <property type="entry name" value="Glycoside hydrolase 38, N terminal domain"/>
    <property type="match status" value="1"/>
</dbReference>
<accession>A0A7S7LUZ6</accession>
<evidence type="ECO:0000256" key="1">
    <source>
        <dbReference type="ARBA" id="ARBA00006821"/>
    </source>
</evidence>
<evidence type="ECO:0000313" key="5">
    <source>
        <dbReference type="EMBL" id="QOY51802.1"/>
    </source>
</evidence>
<dbReference type="AlphaFoldDB" id="A0A7S7LUZ6"/>
<dbReference type="CDD" id="cd10796">
    <property type="entry name" value="GH57N_APU"/>
    <property type="match status" value="1"/>
</dbReference>
<evidence type="ECO:0000256" key="3">
    <source>
        <dbReference type="RuleBase" id="RU361196"/>
    </source>
</evidence>
<gene>
    <name evidence="5" type="ORF">HUE88_11955</name>
</gene>
<keyword evidence="5" id="KW-0378">Hydrolase</keyword>
<dbReference type="Proteomes" id="UP000593994">
    <property type="component" value="Chromosome"/>
</dbReference>
<dbReference type="InterPro" id="IPR052046">
    <property type="entry name" value="GH57_Enzymes"/>
</dbReference>
<keyword evidence="6" id="KW-1185">Reference proteome</keyword>
<name>A0A7S7LUZ6_9BACT</name>
<evidence type="ECO:0000259" key="4">
    <source>
        <dbReference type="Pfam" id="PF03065"/>
    </source>
</evidence>
<dbReference type="GO" id="GO:0016787">
    <property type="term" value="F:hydrolase activity"/>
    <property type="evidence" value="ECO:0007669"/>
    <property type="project" value="UniProtKB-KW"/>
</dbReference>
<dbReference type="PANTHER" id="PTHR36306">
    <property type="entry name" value="ALPHA-AMYLASE-RELATED-RELATED"/>
    <property type="match status" value="1"/>
</dbReference>
<feature type="domain" description="Glycoside hydrolase family 57 N-terminal" evidence="4">
    <location>
        <begin position="4"/>
        <end position="394"/>
    </location>
</feature>